<evidence type="ECO:0000256" key="1">
    <source>
        <dbReference type="SAM" id="MobiDB-lite"/>
    </source>
</evidence>
<dbReference type="RefSeq" id="WP_367640859.1">
    <property type="nucleotide sequence ID" value="NZ_JBFNQN010000018.1"/>
</dbReference>
<name>A0ABV3PCW5_9ACTN</name>
<keyword evidence="3" id="KW-1185">Reference proteome</keyword>
<evidence type="ECO:0000313" key="2">
    <source>
        <dbReference type="EMBL" id="MEW9267491.1"/>
    </source>
</evidence>
<sequence>MFVAADALVLRVLEGRPGRQRFAGVLAMHAVGVSADGHREMMGLQTSSAEDDAPHCGARRRGRGSETVGEMSSDLTLQTLTA</sequence>
<dbReference type="Proteomes" id="UP001555826">
    <property type="component" value="Unassembled WGS sequence"/>
</dbReference>
<dbReference type="EMBL" id="JBFNQN010000018">
    <property type="protein sequence ID" value="MEW9267491.1"/>
    <property type="molecule type" value="Genomic_DNA"/>
</dbReference>
<comment type="caution">
    <text evidence="2">The sequence shown here is derived from an EMBL/GenBank/DDBJ whole genome shotgun (WGS) entry which is preliminary data.</text>
</comment>
<accession>A0ABV3PCW5</accession>
<gene>
    <name evidence="2" type="ORF">AB1207_22340</name>
</gene>
<proteinExistence type="predicted"/>
<organism evidence="2 3">
    <name type="scientific">Kineococcus endophyticus</name>
    <dbReference type="NCBI Taxonomy" id="1181883"/>
    <lineage>
        <taxon>Bacteria</taxon>
        <taxon>Bacillati</taxon>
        <taxon>Actinomycetota</taxon>
        <taxon>Actinomycetes</taxon>
        <taxon>Kineosporiales</taxon>
        <taxon>Kineosporiaceae</taxon>
        <taxon>Kineococcus</taxon>
    </lineage>
</organism>
<evidence type="ECO:0000313" key="3">
    <source>
        <dbReference type="Proteomes" id="UP001555826"/>
    </source>
</evidence>
<feature type="compositionally biased region" description="Polar residues" evidence="1">
    <location>
        <begin position="73"/>
        <end position="82"/>
    </location>
</feature>
<protein>
    <submittedName>
        <fullName evidence="2">Uncharacterized protein</fullName>
    </submittedName>
</protein>
<feature type="region of interest" description="Disordered" evidence="1">
    <location>
        <begin position="45"/>
        <end position="82"/>
    </location>
</feature>
<reference evidence="2 3" key="1">
    <citation type="submission" date="2024-07" db="EMBL/GenBank/DDBJ databases">
        <authorList>
            <person name="Thanompreechachai J."/>
            <person name="Duangmal K."/>
        </authorList>
    </citation>
    <scope>NUCLEOTIDE SEQUENCE [LARGE SCALE GENOMIC DNA]</scope>
    <source>
        <strain evidence="2 3">KCTC 19886</strain>
    </source>
</reference>